<feature type="compositionally biased region" description="Polar residues" evidence="1">
    <location>
        <begin position="1"/>
        <end position="20"/>
    </location>
</feature>
<name>A0ABP8NUE7_9BACT</name>
<keyword evidence="3" id="KW-1185">Reference proteome</keyword>
<evidence type="ECO:0000313" key="3">
    <source>
        <dbReference type="Proteomes" id="UP001500840"/>
    </source>
</evidence>
<accession>A0ABP8NUE7</accession>
<feature type="region of interest" description="Disordered" evidence="1">
    <location>
        <begin position="1"/>
        <end position="22"/>
    </location>
</feature>
<organism evidence="2 3">
    <name type="scientific">Novipirellula rosea</name>
    <dbReference type="NCBI Taxonomy" id="1031540"/>
    <lineage>
        <taxon>Bacteria</taxon>
        <taxon>Pseudomonadati</taxon>
        <taxon>Planctomycetota</taxon>
        <taxon>Planctomycetia</taxon>
        <taxon>Pirellulales</taxon>
        <taxon>Pirellulaceae</taxon>
        <taxon>Novipirellula</taxon>
    </lineage>
</organism>
<comment type="caution">
    <text evidence="2">The sequence shown here is derived from an EMBL/GenBank/DDBJ whole genome shotgun (WGS) entry which is preliminary data.</text>
</comment>
<dbReference type="Proteomes" id="UP001500840">
    <property type="component" value="Unassembled WGS sequence"/>
</dbReference>
<protein>
    <submittedName>
        <fullName evidence="2">Uncharacterized protein</fullName>
    </submittedName>
</protein>
<evidence type="ECO:0000256" key="1">
    <source>
        <dbReference type="SAM" id="MobiDB-lite"/>
    </source>
</evidence>
<evidence type="ECO:0000313" key="2">
    <source>
        <dbReference type="EMBL" id="GAA4472148.1"/>
    </source>
</evidence>
<sequence length="72" mass="7457">MPIISNPANGTTHSKSSPYSHPTRLALTMLPGPKTTAATTIAGPTRVNQLSQFFGGDAEIESSLATAVFVSL</sequence>
<gene>
    <name evidence="2" type="ORF">GCM10023156_67980</name>
</gene>
<reference evidence="3" key="1">
    <citation type="journal article" date="2019" name="Int. J. Syst. Evol. Microbiol.">
        <title>The Global Catalogue of Microorganisms (GCM) 10K type strain sequencing project: providing services to taxonomists for standard genome sequencing and annotation.</title>
        <authorList>
            <consortium name="The Broad Institute Genomics Platform"/>
            <consortium name="The Broad Institute Genome Sequencing Center for Infectious Disease"/>
            <person name="Wu L."/>
            <person name="Ma J."/>
        </authorList>
    </citation>
    <scope>NUCLEOTIDE SEQUENCE [LARGE SCALE GENOMIC DNA]</scope>
    <source>
        <strain evidence="3">JCM 17759</strain>
    </source>
</reference>
<dbReference type="EMBL" id="BAABGA010000120">
    <property type="protein sequence ID" value="GAA4472148.1"/>
    <property type="molecule type" value="Genomic_DNA"/>
</dbReference>
<proteinExistence type="predicted"/>